<dbReference type="InterPro" id="IPR039424">
    <property type="entry name" value="SBP_5"/>
</dbReference>
<dbReference type="GO" id="GO:0015833">
    <property type="term" value="P:peptide transport"/>
    <property type="evidence" value="ECO:0007669"/>
    <property type="project" value="TreeGrafter"/>
</dbReference>
<keyword evidence="7" id="KW-1185">Reference proteome</keyword>
<keyword evidence="2" id="KW-0813">Transport</keyword>
<dbReference type="Pfam" id="PF00496">
    <property type="entry name" value="SBP_bac_5"/>
    <property type="match status" value="1"/>
</dbReference>
<feature type="domain" description="Solute-binding protein family 5" evidence="5">
    <location>
        <begin position="74"/>
        <end position="464"/>
    </location>
</feature>
<dbReference type="RefSeq" id="WP_173075459.1">
    <property type="nucleotide sequence ID" value="NZ_CP041345.1"/>
</dbReference>
<organism evidence="6 7">
    <name type="scientific">Tenuifilum thalassicum</name>
    <dbReference type="NCBI Taxonomy" id="2590900"/>
    <lineage>
        <taxon>Bacteria</taxon>
        <taxon>Pseudomonadati</taxon>
        <taxon>Bacteroidota</taxon>
        <taxon>Bacteroidia</taxon>
        <taxon>Bacteroidales</taxon>
        <taxon>Tenuifilaceae</taxon>
        <taxon>Tenuifilum</taxon>
    </lineage>
</organism>
<evidence type="ECO:0000256" key="4">
    <source>
        <dbReference type="SAM" id="SignalP"/>
    </source>
</evidence>
<dbReference type="Gene3D" id="3.90.76.10">
    <property type="entry name" value="Dipeptide-binding Protein, Domain 1"/>
    <property type="match status" value="1"/>
</dbReference>
<dbReference type="GO" id="GO:0030288">
    <property type="term" value="C:outer membrane-bounded periplasmic space"/>
    <property type="evidence" value="ECO:0007669"/>
    <property type="project" value="UniProtKB-ARBA"/>
</dbReference>
<proteinExistence type="inferred from homology"/>
<feature type="signal peptide" evidence="4">
    <location>
        <begin position="1"/>
        <end position="26"/>
    </location>
</feature>
<dbReference type="GO" id="GO:1904680">
    <property type="term" value="F:peptide transmembrane transporter activity"/>
    <property type="evidence" value="ECO:0007669"/>
    <property type="project" value="TreeGrafter"/>
</dbReference>
<feature type="chain" id="PRO_5029709899" evidence="4">
    <location>
        <begin position="27"/>
        <end position="556"/>
    </location>
</feature>
<evidence type="ECO:0000259" key="5">
    <source>
        <dbReference type="Pfam" id="PF00496"/>
    </source>
</evidence>
<accession>A0A7D3Y5F6</accession>
<evidence type="ECO:0000256" key="2">
    <source>
        <dbReference type="ARBA" id="ARBA00022448"/>
    </source>
</evidence>
<dbReference type="Gene3D" id="3.10.105.10">
    <property type="entry name" value="Dipeptide-binding Protein, Domain 3"/>
    <property type="match status" value="1"/>
</dbReference>
<dbReference type="InterPro" id="IPR000914">
    <property type="entry name" value="SBP_5_dom"/>
</dbReference>
<dbReference type="CDD" id="cd00995">
    <property type="entry name" value="PBP2_NikA_DppA_OppA_like"/>
    <property type="match status" value="1"/>
</dbReference>
<evidence type="ECO:0000256" key="1">
    <source>
        <dbReference type="ARBA" id="ARBA00005695"/>
    </source>
</evidence>
<dbReference type="GO" id="GO:0043190">
    <property type="term" value="C:ATP-binding cassette (ABC) transporter complex"/>
    <property type="evidence" value="ECO:0007669"/>
    <property type="project" value="InterPro"/>
</dbReference>
<dbReference type="PANTHER" id="PTHR30290">
    <property type="entry name" value="PERIPLASMIC BINDING COMPONENT OF ABC TRANSPORTER"/>
    <property type="match status" value="1"/>
</dbReference>
<dbReference type="PANTHER" id="PTHR30290:SF9">
    <property type="entry name" value="OLIGOPEPTIDE-BINDING PROTEIN APPA"/>
    <property type="match status" value="1"/>
</dbReference>
<dbReference type="PIRSF" id="PIRSF002741">
    <property type="entry name" value="MppA"/>
    <property type="match status" value="1"/>
</dbReference>
<reference evidence="6 7" key="1">
    <citation type="submission" date="2019-07" db="EMBL/GenBank/DDBJ databases">
        <title>Thalassofilum flectens gen. nov., sp. nov., a novel moderate thermophilic anaerobe from a shallow sea hot spring in Kunashir Island (Russia), representing a new family in the order Bacteroidales, and proposal of Thalassofilacea fam. nov.</title>
        <authorList>
            <person name="Kochetkova T.V."/>
            <person name="Podosokorskaya O.A."/>
            <person name="Novikov A."/>
            <person name="Elcheninov A.G."/>
            <person name="Toshchakov S.V."/>
            <person name="Kublanov I.V."/>
        </authorList>
    </citation>
    <scope>NUCLEOTIDE SEQUENCE [LARGE SCALE GENOMIC DNA]</scope>
    <source>
        <strain evidence="6 7">38-H</strain>
    </source>
</reference>
<dbReference type="InterPro" id="IPR030678">
    <property type="entry name" value="Peptide/Ni-bd"/>
</dbReference>
<evidence type="ECO:0000256" key="3">
    <source>
        <dbReference type="ARBA" id="ARBA00022729"/>
    </source>
</evidence>
<dbReference type="Gene3D" id="3.40.190.10">
    <property type="entry name" value="Periplasmic binding protein-like II"/>
    <property type="match status" value="1"/>
</dbReference>
<keyword evidence="3 4" id="KW-0732">Signal</keyword>
<dbReference type="SUPFAM" id="SSF53850">
    <property type="entry name" value="Periplasmic binding protein-like II"/>
    <property type="match status" value="1"/>
</dbReference>
<dbReference type="PROSITE" id="PS51257">
    <property type="entry name" value="PROKAR_LIPOPROTEIN"/>
    <property type="match status" value="1"/>
</dbReference>
<evidence type="ECO:0000313" key="7">
    <source>
        <dbReference type="Proteomes" id="UP000500961"/>
    </source>
</evidence>
<dbReference type="EMBL" id="CP041345">
    <property type="protein sequence ID" value="QKG80589.1"/>
    <property type="molecule type" value="Genomic_DNA"/>
</dbReference>
<dbReference type="AlphaFoldDB" id="A0A7D3Y5F6"/>
<evidence type="ECO:0000313" key="6">
    <source>
        <dbReference type="EMBL" id="QKG80589.1"/>
    </source>
</evidence>
<dbReference type="KEGG" id="ttz:FHG85_10010"/>
<comment type="similarity">
    <text evidence="1">Belongs to the bacterial solute-binding protein 5 family.</text>
</comment>
<dbReference type="Proteomes" id="UP000500961">
    <property type="component" value="Chromosome"/>
</dbReference>
<gene>
    <name evidence="6" type="ORF">FHG85_10010</name>
</gene>
<sequence>MLRISTKCFILVSPFLLFIYACTSQNNESSANVFRYNESKGIATLDPAYARNLSLIWPVSQLFNGLVQFSDSLTVEPAIAKSWEVSTDGLTYTFHLRNDVFFHNSPAFKGGLGRKVTADDFVYSFNRILDPKTASPGMWVLGVLDTSYPGFKNGCFAPNDSTFVLKLRKPFPPFLGLLCMPYCYVVPHEAITFYGKDFGHHPVGTGPFFFKLWRDGERLVLRKNKKYFELDSSGFRLPYIDAVAITFIPDKQSEFLEFINGKIDFISGVYAASKDELLTRAGNLNPKYKGKIKMITGPYLNTEYIGFLVDTSLLSGKNHLLLDDRLRRAIAMGFDKAKMMLYLRNNLGYPAYGGFVPSGMPGFNNVEYGIFYNPNRAKELLAQLGISSNNPFNLKVSTTEDYLDIFEYIQHQLSEFAINVEIEVLPGAAYREMLANGKLPVFRGSWIADYPDPENYLACFYSKNFAPNGPNYTHFHNNNFDILYSKSMAIANYNERLKYYKTLDSLIVNQVVVIPLYYDKVVRFTKVNIEGLGANPMNYLNLKHVKIRNKNDNSSR</sequence>
<protein>
    <submittedName>
        <fullName evidence="6">ABC transporter substrate-binding protein</fullName>
    </submittedName>
</protein>
<name>A0A7D3Y5F6_9BACT</name>